<reference evidence="2 3" key="1">
    <citation type="submission" date="2018-08" db="EMBL/GenBank/DDBJ databases">
        <title>Genome and evolution of the arbuscular mycorrhizal fungus Diversispora epigaea (formerly Glomus versiforme) and its bacterial endosymbionts.</title>
        <authorList>
            <person name="Sun X."/>
            <person name="Fei Z."/>
            <person name="Harrison M."/>
        </authorList>
    </citation>
    <scope>NUCLEOTIDE SEQUENCE [LARGE SCALE GENOMIC DNA]</scope>
    <source>
        <strain evidence="2 3">IT104</strain>
    </source>
</reference>
<dbReference type="Proteomes" id="UP000266861">
    <property type="component" value="Unassembled WGS sequence"/>
</dbReference>
<dbReference type="Pfam" id="PF07714">
    <property type="entry name" value="PK_Tyr_Ser-Thr"/>
    <property type="match status" value="1"/>
</dbReference>
<feature type="domain" description="Protein kinase" evidence="1">
    <location>
        <begin position="24"/>
        <end position="200"/>
    </location>
</feature>
<organism evidence="2 3">
    <name type="scientific">Diversispora epigaea</name>
    <dbReference type="NCBI Taxonomy" id="1348612"/>
    <lineage>
        <taxon>Eukaryota</taxon>
        <taxon>Fungi</taxon>
        <taxon>Fungi incertae sedis</taxon>
        <taxon>Mucoromycota</taxon>
        <taxon>Glomeromycotina</taxon>
        <taxon>Glomeromycetes</taxon>
        <taxon>Diversisporales</taxon>
        <taxon>Diversisporaceae</taxon>
        <taxon>Diversispora</taxon>
    </lineage>
</organism>
<dbReference type="EMBL" id="PQFF01000146">
    <property type="protein sequence ID" value="RHZ78847.1"/>
    <property type="molecule type" value="Genomic_DNA"/>
</dbReference>
<keyword evidence="3" id="KW-1185">Reference proteome</keyword>
<dbReference type="InterPro" id="IPR011009">
    <property type="entry name" value="Kinase-like_dom_sf"/>
</dbReference>
<dbReference type="SUPFAM" id="SSF56112">
    <property type="entry name" value="Protein kinase-like (PK-like)"/>
    <property type="match status" value="1"/>
</dbReference>
<dbReference type="PROSITE" id="PS50011">
    <property type="entry name" value="PROTEIN_KINASE_DOM"/>
    <property type="match status" value="1"/>
</dbReference>
<proteinExistence type="predicted"/>
<dbReference type="GO" id="GO:0004674">
    <property type="term" value="F:protein serine/threonine kinase activity"/>
    <property type="evidence" value="ECO:0007669"/>
    <property type="project" value="TreeGrafter"/>
</dbReference>
<dbReference type="Gene3D" id="1.10.510.10">
    <property type="entry name" value="Transferase(Phosphotransferase) domain 1"/>
    <property type="match status" value="1"/>
</dbReference>
<dbReference type="GO" id="GO:0005524">
    <property type="term" value="F:ATP binding"/>
    <property type="evidence" value="ECO:0007669"/>
    <property type="project" value="InterPro"/>
</dbReference>
<dbReference type="InterPro" id="IPR000719">
    <property type="entry name" value="Prot_kinase_dom"/>
</dbReference>
<dbReference type="OrthoDB" id="2409482at2759"/>
<evidence type="ECO:0000313" key="2">
    <source>
        <dbReference type="EMBL" id="RHZ78847.1"/>
    </source>
</evidence>
<name>A0A397IUZ3_9GLOM</name>
<dbReference type="InterPro" id="IPR051681">
    <property type="entry name" value="Ser/Thr_Kinases-Pseudokinases"/>
</dbReference>
<dbReference type="SMART" id="SM00220">
    <property type="entry name" value="S_TKc"/>
    <property type="match status" value="1"/>
</dbReference>
<dbReference type="PANTHER" id="PTHR44329">
    <property type="entry name" value="SERINE/THREONINE-PROTEIN KINASE TNNI3K-RELATED"/>
    <property type="match status" value="1"/>
</dbReference>
<dbReference type="PANTHER" id="PTHR44329:SF291">
    <property type="entry name" value="PROTEIN KINASE DOMAIN-CONTAINING PROTEIN"/>
    <property type="match status" value="1"/>
</dbReference>
<dbReference type="AlphaFoldDB" id="A0A397IUZ3"/>
<accession>A0A397IUZ3</accession>
<evidence type="ECO:0000259" key="1">
    <source>
        <dbReference type="PROSITE" id="PS50011"/>
    </source>
</evidence>
<comment type="caution">
    <text evidence="2">The sequence shown here is derived from an EMBL/GenBank/DDBJ whole genome shotgun (WGS) entry which is preliminary data.</text>
</comment>
<evidence type="ECO:0000313" key="3">
    <source>
        <dbReference type="Proteomes" id="UP000266861"/>
    </source>
</evidence>
<dbReference type="STRING" id="1348612.A0A397IUZ3"/>
<gene>
    <name evidence="2" type="ORF">Glove_155g43</name>
</gene>
<dbReference type="InterPro" id="IPR001245">
    <property type="entry name" value="Ser-Thr/Tyr_kinase_cat_dom"/>
</dbReference>
<protein>
    <recommendedName>
        <fullName evidence="1">Protein kinase domain-containing protein</fullName>
    </recommendedName>
</protein>
<sequence>MPLIGNAAIDDCANVIEWVPYDKFQDIRQIAIGRCGTIYYARWVGGFIDNWDIENKQWERWSQIEVALKKFNGVDMNEEFLNEVAILLKTNFEMTSTRLYGITKDPGTHKYTMILQYFGGGNLRNYLNNNFDWNDKLYFLKSLANDFSRIHKLDIVHCDFHPGNILKYSLESKCIYISDFGLSKLVKENIVAFFSRKGNK</sequence>